<dbReference type="SMART" id="SM00066">
    <property type="entry name" value="GAL4"/>
    <property type="match status" value="1"/>
</dbReference>
<dbReference type="GO" id="GO:0005634">
    <property type="term" value="C:nucleus"/>
    <property type="evidence" value="ECO:0007669"/>
    <property type="project" value="UniProtKB-SubCell"/>
</dbReference>
<proteinExistence type="predicted"/>
<dbReference type="CDD" id="cd00067">
    <property type="entry name" value="GAL4"/>
    <property type="match status" value="1"/>
</dbReference>
<dbReference type="GO" id="GO:0045944">
    <property type="term" value="P:positive regulation of transcription by RNA polymerase II"/>
    <property type="evidence" value="ECO:0007669"/>
    <property type="project" value="TreeGrafter"/>
</dbReference>
<evidence type="ECO:0000259" key="4">
    <source>
        <dbReference type="PROSITE" id="PS50048"/>
    </source>
</evidence>
<evidence type="ECO:0000256" key="3">
    <source>
        <dbReference type="SAM" id="MobiDB-lite"/>
    </source>
</evidence>
<dbReference type="PROSITE" id="PS50048">
    <property type="entry name" value="ZN2_CY6_FUNGAL_2"/>
    <property type="match status" value="1"/>
</dbReference>
<keyword evidence="2" id="KW-0539">Nucleus</keyword>
<dbReference type="eggNOG" id="ENOG502R1US">
    <property type="taxonomic scope" value="Eukaryota"/>
</dbReference>
<dbReference type="HOGENOM" id="CLU_014597_1_0_1"/>
<dbReference type="OrthoDB" id="426882at2759"/>
<dbReference type="SUPFAM" id="SSF57701">
    <property type="entry name" value="Zn2/Cys6 DNA-binding domain"/>
    <property type="match status" value="1"/>
</dbReference>
<evidence type="ECO:0000256" key="1">
    <source>
        <dbReference type="ARBA" id="ARBA00004123"/>
    </source>
</evidence>
<dbReference type="GO" id="GO:0000981">
    <property type="term" value="F:DNA-binding transcription factor activity, RNA polymerase II-specific"/>
    <property type="evidence" value="ECO:0007669"/>
    <property type="project" value="InterPro"/>
</dbReference>
<accession>A0A014QSA0</accession>
<dbReference type="Proteomes" id="UP000030151">
    <property type="component" value="Unassembled WGS sequence"/>
</dbReference>
<feature type="region of interest" description="Disordered" evidence="3">
    <location>
        <begin position="1"/>
        <end position="29"/>
    </location>
</feature>
<dbReference type="Pfam" id="PF11951">
    <property type="entry name" value="Fungal_trans_2"/>
    <property type="match status" value="1"/>
</dbReference>
<comment type="caution">
    <text evidence="5">The sequence shown here is derived from an EMBL/GenBank/DDBJ whole genome shotgun (WGS) entry which is preliminary data.</text>
</comment>
<dbReference type="GO" id="GO:0000976">
    <property type="term" value="F:transcription cis-regulatory region binding"/>
    <property type="evidence" value="ECO:0007669"/>
    <property type="project" value="TreeGrafter"/>
</dbReference>
<dbReference type="InterPro" id="IPR036864">
    <property type="entry name" value="Zn2-C6_fun-type_DNA-bd_sf"/>
</dbReference>
<feature type="domain" description="Zn(2)-C6 fungal-type" evidence="4">
    <location>
        <begin position="31"/>
        <end position="59"/>
    </location>
</feature>
<dbReference type="Gene3D" id="4.10.240.10">
    <property type="entry name" value="Zn(2)-C6 fungal-type DNA-binding domain"/>
    <property type="match status" value="1"/>
</dbReference>
<reference evidence="5 6" key="1">
    <citation type="submission" date="2014-02" db="EMBL/GenBank/DDBJ databases">
        <title>The genome sequence of the entomopathogenic fungus Metarhizium robertsii ARSEF 2575.</title>
        <authorList>
            <person name="Giuliano Garisto Donzelli B."/>
            <person name="Roe B.A."/>
            <person name="Macmil S.L."/>
            <person name="Krasnoff S.B."/>
            <person name="Gibson D.M."/>
        </authorList>
    </citation>
    <scope>NUCLEOTIDE SEQUENCE [LARGE SCALE GENOMIC DNA]</scope>
    <source>
        <strain evidence="5 6">ARSEF 2575</strain>
    </source>
</reference>
<organism evidence="5 6">
    <name type="scientific">Metarhizium robertsii</name>
    <dbReference type="NCBI Taxonomy" id="568076"/>
    <lineage>
        <taxon>Eukaryota</taxon>
        <taxon>Fungi</taxon>
        <taxon>Dikarya</taxon>
        <taxon>Ascomycota</taxon>
        <taxon>Pezizomycotina</taxon>
        <taxon>Sordariomycetes</taxon>
        <taxon>Hypocreomycetidae</taxon>
        <taxon>Hypocreales</taxon>
        <taxon>Clavicipitaceae</taxon>
        <taxon>Metarhizium</taxon>
    </lineage>
</organism>
<evidence type="ECO:0000313" key="6">
    <source>
        <dbReference type="Proteomes" id="UP000030151"/>
    </source>
</evidence>
<dbReference type="Pfam" id="PF00172">
    <property type="entry name" value="Zn_clus"/>
    <property type="match status" value="1"/>
</dbReference>
<sequence length="672" mass="75498">MDNTNGKASNRTVSRNRSKLSRASGHRSRGGCLTCKQRHVKCDEARPVCSRCSQKGWPCKGYSQSLKWSYKHQPRGMDATRQILEAPLGATKTPADSLVQGDHRRQRLFCTHFDHHSSTPDPIVCTPSYLMDLDCLESTDQAFQGDAGLSFTEFHDFGLWPMDFSTATVLGPDAESRLGRNPEECLTPDLGAFLDVQHVQSVPNEPLGRMTDYAAQLIAHWFHEVCPAWSGFDSIKNMNRKLAEDLWHSSSAVFNSLQSMSASFLAARLPQMRPTAFRLLKTATLCIQAEVEELKGKAHLDTAPIGVIYSLLCLGTTICWLDARRVGWPFLQDAKSLLGRTMQQDCHLSEGDANILDFFSKSLVYWEMLISFIYDPEPGLAQPNLVGASNFDSIPHPWTGISSFTSRLFTQSMSVCRTYRSRNSLSSIGGTGLPPAREVGEAEELEKHLLQLQLSPSPLIEDTGDHRTPYFHLLHVAEAYQLASLLQLYITFPDLVSSRVPLEHHHSYEGNVMWYKWIVPLALRLTEVLERVPPDSGSLVIQPLLYVCAATGLRCDTVPKPGNYQDGVKESGRPSRPMECILDYVSLLDRPAENHEREEYLVTQLALNVSQARNFIMRRISVLKDNLHPVPVRVTEKLVKAVWTAYDEEPQGCVSVHWLDVMEQKDLRTLFG</sequence>
<name>A0A014QSA0_9HYPO</name>
<dbReference type="EMBL" id="JELW01000069">
    <property type="protein sequence ID" value="EXU95675.1"/>
    <property type="molecule type" value="Genomic_DNA"/>
</dbReference>
<gene>
    <name evidence="5" type="ORF">X797_011246</name>
</gene>
<dbReference type="InterPro" id="IPR001138">
    <property type="entry name" value="Zn2Cys6_DnaBD"/>
</dbReference>
<evidence type="ECO:0000313" key="5">
    <source>
        <dbReference type="EMBL" id="EXU95675.1"/>
    </source>
</evidence>
<feature type="compositionally biased region" description="Basic residues" evidence="3">
    <location>
        <begin position="14"/>
        <end position="29"/>
    </location>
</feature>
<evidence type="ECO:0000256" key="2">
    <source>
        <dbReference type="ARBA" id="ARBA00023242"/>
    </source>
</evidence>
<dbReference type="AlphaFoldDB" id="A0A014QSA0"/>
<dbReference type="PROSITE" id="PS00463">
    <property type="entry name" value="ZN2_CY6_FUNGAL_1"/>
    <property type="match status" value="1"/>
</dbReference>
<dbReference type="GO" id="GO:0008270">
    <property type="term" value="F:zinc ion binding"/>
    <property type="evidence" value="ECO:0007669"/>
    <property type="project" value="InterPro"/>
</dbReference>
<protein>
    <submittedName>
        <fullName evidence="5">Zn(2)-Cys(6) zinc finger domain protein</fullName>
    </submittedName>
</protein>
<dbReference type="PANTHER" id="PTHR37534:SF11">
    <property type="entry name" value="ZN(II)2CYS6 TRANSCRIPTION FACTOR (EUROFUNG)"/>
    <property type="match status" value="1"/>
</dbReference>
<comment type="subcellular location">
    <subcellularLocation>
        <location evidence="1">Nucleus</location>
    </subcellularLocation>
</comment>
<dbReference type="PANTHER" id="PTHR37534">
    <property type="entry name" value="TRANSCRIPTIONAL ACTIVATOR PROTEIN UGA3"/>
    <property type="match status" value="1"/>
</dbReference>
<feature type="compositionally biased region" description="Polar residues" evidence="3">
    <location>
        <begin position="1"/>
        <end position="13"/>
    </location>
</feature>
<dbReference type="InterPro" id="IPR021858">
    <property type="entry name" value="Fun_TF"/>
</dbReference>